<comment type="caution">
    <text evidence="1">The sequence shown here is derived from an EMBL/GenBank/DDBJ whole genome shotgun (WGS) entry which is preliminary data.</text>
</comment>
<name>A0A8H6CVL9_9HYPO</name>
<evidence type="ECO:0000313" key="2">
    <source>
        <dbReference type="Proteomes" id="UP000562682"/>
    </source>
</evidence>
<sequence length="465" mass="52527">MPATEFTFLTVNGHGRPLEPGNRASIRSRCMKGVNVRQDSRRSRRKARKASEIIAATQSLRKNTESTEATSPCQVTSCGPLSKSLQVRTDELGFDSSRLPSAAWRLVVKFNALHDAAFPLETYLENIDLQEHSMIDNLTLLHENKTLLESMYLATYAVDDLCSGTKLSLRSQRVLCTILSSLNSSLRDASGQQSYTTIFIILILLFAAESFRDFDAVSTHLNGLRRLLELRETKPMPLDSKLLFKIQQVDLRMSLATGRPLYFPFDYSYSQPSAGVISPQNIIPWLMVHPALMSCYQTLQALSNYANQYRSSKLKKGLNWLDFQSQISTCQTLLIGIENGHLPVVSEALRLGMLAFLSTLSRSPARKSHLPIFMSQLEECYLAVEQEQDSSTPLLIWLMLMGYMSAIETSSFISSLVWKSSVQPDLSWEAVRKMIGELPWIQMIHDEPGERNYRQLQARRGDWGL</sequence>
<dbReference type="PANTHER" id="PTHR37540:SF5">
    <property type="entry name" value="TRANSCRIPTION FACTOR DOMAIN-CONTAINING PROTEIN"/>
    <property type="match status" value="1"/>
</dbReference>
<gene>
    <name evidence="1" type="ORF">FDENT_819</name>
</gene>
<dbReference type="Proteomes" id="UP000562682">
    <property type="component" value="Unassembled WGS sequence"/>
</dbReference>
<evidence type="ECO:0000313" key="1">
    <source>
        <dbReference type="EMBL" id="KAF5694691.1"/>
    </source>
</evidence>
<reference evidence="1 2" key="1">
    <citation type="submission" date="2020-05" db="EMBL/GenBank/DDBJ databases">
        <title>Identification and distribution of gene clusters putatively required for synthesis of sphingolipid metabolism inhibitors in phylogenetically diverse species of the filamentous fungus Fusarium.</title>
        <authorList>
            <person name="Kim H.-S."/>
            <person name="Busman M."/>
            <person name="Brown D.W."/>
            <person name="Divon H."/>
            <person name="Uhlig S."/>
            <person name="Proctor R.H."/>
        </authorList>
    </citation>
    <scope>NUCLEOTIDE SEQUENCE [LARGE SCALE GENOMIC DNA]</scope>
    <source>
        <strain evidence="1 2">NRRL 25311</strain>
    </source>
</reference>
<dbReference type="EMBL" id="JAAOAK010000018">
    <property type="protein sequence ID" value="KAF5694691.1"/>
    <property type="molecule type" value="Genomic_DNA"/>
</dbReference>
<organism evidence="1 2">
    <name type="scientific">Fusarium denticulatum</name>
    <dbReference type="NCBI Taxonomy" id="48507"/>
    <lineage>
        <taxon>Eukaryota</taxon>
        <taxon>Fungi</taxon>
        <taxon>Dikarya</taxon>
        <taxon>Ascomycota</taxon>
        <taxon>Pezizomycotina</taxon>
        <taxon>Sordariomycetes</taxon>
        <taxon>Hypocreomycetidae</taxon>
        <taxon>Hypocreales</taxon>
        <taxon>Nectriaceae</taxon>
        <taxon>Fusarium</taxon>
        <taxon>Fusarium fujikuroi species complex</taxon>
    </lineage>
</organism>
<proteinExistence type="predicted"/>
<protein>
    <submittedName>
        <fullName evidence="1">Uncharacterized protein</fullName>
    </submittedName>
</protein>
<dbReference type="AlphaFoldDB" id="A0A8H6CVL9"/>
<accession>A0A8H6CVL9</accession>
<dbReference type="PANTHER" id="PTHR37540">
    <property type="entry name" value="TRANSCRIPTION FACTOR (ACR-2), PUTATIVE-RELATED-RELATED"/>
    <property type="match status" value="1"/>
</dbReference>
<keyword evidence="2" id="KW-1185">Reference proteome</keyword>